<dbReference type="Pfam" id="PF07690">
    <property type="entry name" value="MFS_1"/>
    <property type="match status" value="1"/>
</dbReference>
<dbReference type="InterPro" id="IPR036259">
    <property type="entry name" value="MFS_trans_sf"/>
</dbReference>
<feature type="transmembrane region" description="Helical" evidence="6">
    <location>
        <begin position="345"/>
        <end position="364"/>
    </location>
</feature>
<reference evidence="8 9" key="1">
    <citation type="submission" date="2014-04" db="EMBL/GenBank/DDBJ databases">
        <authorList>
            <consortium name="DOE Joint Genome Institute"/>
            <person name="Kuo A."/>
            <person name="Kohler A."/>
            <person name="Nagy L.G."/>
            <person name="Floudas D."/>
            <person name="Copeland A."/>
            <person name="Barry K.W."/>
            <person name="Cichocki N."/>
            <person name="Veneault-Fourrey C."/>
            <person name="LaButti K."/>
            <person name="Lindquist E.A."/>
            <person name="Lipzen A."/>
            <person name="Lundell T."/>
            <person name="Morin E."/>
            <person name="Murat C."/>
            <person name="Sun H."/>
            <person name="Tunlid A."/>
            <person name="Henrissat B."/>
            <person name="Grigoriev I.V."/>
            <person name="Hibbett D.S."/>
            <person name="Martin F."/>
            <person name="Nordberg H.P."/>
            <person name="Cantor M.N."/>
            <person name="Hua S.X."/>
        </authorList>
    </citation>
    <scope>NUCLEOTIDE SEQUENCE [LARGE SCALE GENOMIC DNA]</scope>
    <source>
        <strain evidence="8 9">Foug A</strain>
    </source>
</reference>
<dbReference type="EMBL" id="KN822104">
    <property type="protein sequence ID" value="KIM57210.1"/>
    <property type="molecule type" value="Genomic_DNA"/>
</dbReference>
<keyword evidence="4 6" id="KW-1133">Transmembrane helix</keyword>
<dbReference type="PANTHER" id="PTHR23504">
    <property type="entry name" value="MAJOR FACILITATOR SUPERFAMILY DOMAIN-CONTAINING PROTEIN 10"/>
    <property type="match status" value="1"/>
</dbReference>
<dbReference type="InterPro" id="IPR011701">
    <property type="entry name" value="MFS"/>
</dbReference>
<feature type="transmembrane region" description="Helical" evidence="6">
    <location>
        <begin position="226"/>
        <end position="250"/>
    </location>
</feature>
<dbReference type="GO" id="GO:0022857">
    <property type="term" value="F:transmembrane transporter activity"/>
    <property type="evidence" value="ECO:0007669"/>
    <property type="project" value="InterPro"/>
</dbReference>
<feature type="transmembrane region" description="Helical" evidence="6">
    <location>
        <begin position="55"/>
        <end position="73"/>
    </location>
</feature>
<dbReference type="Proteomes" id="UP000053989">
    <property type="component" value="Unassembled WGS sequence"/>
</dbReference>
<evidence type="ECO:0000256" key="4">
    <source>
        <dbReference type="ARBA" id="ARBA00022989"/>
    </source>
</evidence>
<dbReference type="PROSITE" id="PS50850">
    <property type="entry name" value="MFS"/>
    <property type="match status" value="1"/>
</dbReference>
<dbReference type="GO" id="GO:0016020">
    <property type="term" value="C:membrane"/>
    <property type="evidence" value="ECO:0007669"/>
    <property type="project" value="UniProtKB-SubCell"/>
</dbReference>
<evidence type="ECO:0000256" key="2">
    <source>
        <dbReference type="ARBA" id="ARBA00022448"/>
    </source>
</evidence>
<evidence type="ECO:0000313" key="8">
    <source>
        <dbReference type="EMBL" id="KIM57210.1"/>
    </source>
</evidence>
<evidence type="ECO:0000259" key="7">
    <source>
        <dbReference type="PROSITE" id="PS50850"/>
    </source>
</evidence>
<keyword evidence="2" id="KW-0813">Transport</keyword>
<feature type="transmembrane region" description="Helical" evidence="6">
    <location>
        <begin position="449"/>
        <end position="470"/>
    </location>
</feature>
<evidence type="ECO:0000256" key="5">
    <source>
        <dbReference type="ARBA" id="ARBA00023136"/>
    </source>
</evidence>
<accession>A0A0C3D907</accession>
<name>A0A0C3D907_9AGAM</name>
<proteinExistence type="predicted"/>
<comment type="subcellular location">
    <subcellularLocation>
        <location evidence="1">Membrane</location>
        <topology evidence="1">Multi-pass membrane protein</topology>
    </subcellularLocation>
</comment>
<keyword evidence="5 6" id="KW-0472">Membrane</keyword>
<feature type="domain" description="Major facilitator superfamily (MFS) profile" evidence="7">
    <location>
        <begin position="54"/>
        <end position="506"/>
    </location>
</feature>
<dbReference type="SUPFAM" id="SSF103473">
    <property type="entry name" value="MFS general substrate transporter"/>
    <property type="match status" value="1"/>
</dbReference>
<feature type="transmembrane region" description="Helical" evidence="6">
    <location>
        <begin position="376"/>
        <end position="395"/>
    </location>
</feature>
<feature type="transmembrane region" description="Helical" evidence="6">
    <location>
        <begin position="127"/>
        <end position="143"/>
    </location>
</feature>
<evidence type="ECO:0000256" key="1">
    <source>
        <dbReference type="ARBA" id="ARBA00004141"/>
    </source>
</evidence>
<protein>
    <recommendedName>
        <fullName evidence="7">Major facilitator superfamily (MFS) profile domain-containing protein</fullName>
    </recommendedName>
</protein>
<dbReference type="InParanoid" id="A0A0C3D907"/>
<dbReference type="HOGENOM" id="CLU_001265_54_6_1"/>
<evidence type="ECO:0000256" key="3">
    <source>
        <dbReference type="ARBA" id="ARBA00022692"/>
    </source>
</evidence>
<dbReference type="AlphaFoldDB" id="A0A0C3D907"/>
<sequence>MGRPQWTNLFRFHLSFMRWTMTHSDARADIPLKALNDTSQESSRPTTTPLPWQQLSILLLLQLAGPLTGLVIAPFLPQMIRGIGVTRGDDTQIGYYVGLVNSLFWIAQACTIFHWNRASDHIGRRPILFIGMTGLSMSMYAIGLSRKFWVLALSRCLSGALNGNIGIIKSMVAEITDLTNHARACSLITMTWFLGNTIGPLVGGLLERPAEKFPAMFGSSTFLKEYPYFFPCSIIAAYVVMCWVIVTFFLNETNKVQMSPTQYLLGRWCKSQAPCEGSPAVADDSAVVDGHESPVSFRELLVAPVLLAAGSLASFSILDISFRTLLPVFLATPIEMGGLGLDPPLIGVILATIGISGGAFQLLFFSPLHNRLGGKILFIAAVSLFFPVAALFPITNRVGREQGLNNVVWLLVSLQILLFVCASFALSVTFVCVNSAAPNRASIGATNGLAQLMVAVVRAIGPLAVNSAFTLGIQKHIMQGTFAYWLMAGMTIISLAIGSAMTTTRSKV</sequence>
<reference evidence="9" key="2">
    <citation type="submission" date="2015-01" db="EMBL/GenBank/DDBJ databases">
        <title>Evolutionary Origins and Diversification of the Mycorrhizal Mutualists.</title>
        <authorList>
            <consortium name="DOE Joint Genome Institute"/>
            <consortium name="Mycorrhizal Genomics Consortium"/>
            <person name="Kohler A."/>
            <person name="Kuo A."/>
            <person name="Nagy L.G."/>
            <person name="Floudas D."/>
            <person name="Copeland A."/>
            <person name="Barry K.W."/>
            <person name="Cichocki N."/>
            <person name="Veneault-Fourrey C."/>
            <person name="LaButti K."/>
            <person name="Lindquist E.A."/>
            <person name="Lipzen A."/>
            <person name="Lundell T."/>
            <person name="Morin E."/>
            <person name="Murat C."/>
            <person name="Riley R."/>
            <person name="Ohm R."/>
            <person name="Sun H."/>
            <person name="Tunlid A."/>
            <person name="Henrissat B."/>
            <person name="Grigoriev I.V."/>
            <person name="Hibbett D.S."/>
            <person name="Martin F."/>
        </authorList>
    </citation>
    <scope>NUCLEOTIDE SEQUENCE [LARGE SCALE GENOMIC DNA]</scope>
    <source>
        <strain evidence="9">Foug A</strain>
    </source>
</reference>
<evidence type="ECO:0000256" key="6">
    <source>
        <dbReference type="SAM" id="Phobius"/>
    </source>
</evidence>
<feature type="transmembrane region" description="Helical" evidence="6">
    <location>
        <begin position="184"/>
        <end position="206"/>
    </location>
</feature>
<feature type="transmembrane region" description="Helical" evidence="6">
    <location>
        <begin position="407"/>
        <end position="437"/>
    </location>
</feature>
<dbReference type="OrthoDB" id="419616at2759"/>
<feature type="transmembrane region" description="Helical" evidence="6">
    <location>
        <begin position="482"/>
        <end position="502"/>
    </location>
</feature>
<dbReference type="PANTHER" id="PTHR23504:SF15">
    <property type="entry name" value="MAJOR FACILITATOR SUPERFAMILY (MFS) PROFILE DOMAIN-CONTAINING PROTEIN"/>
    <property type="match status" value="1"/>
</dbReference>
<feature type="transmembrane region" description="Helical" evidence="6">
    <location>
        <begin position="300"/>
        <end position="325"/>
    </location>
</feature>
<evidence type="ECO:0000313" key="9">
    <source>
        <dbReference type="Proteomes" id="UP000053989"/>
    </source>
</evidence>
<feature type="transmembrane region" description="Helical" evidence="6">
    <location>
        <begin position="93"/>
        <end position="115"/>
    </location>
</feature>
<gene>
    <name evidence="8" type="ORF">SCLCIDRAFT_1219670</name>
</gene>
<keyword evidence="9" id="KW-1185">Reference proteome</keyword>
<dbReference type="Gene3D" id="1.20.1250.20">
    <property type="entry name" value="MFS general substrate transporter like domains"/>
    <property type="match status" value="1"/>
</dbReference>
<organism evidence="8 9">
    <name type="scientific">Scleroderma citrinum Foug A</name>
    <dbReference type="NCBI Taxonomy" id="1036808"/>
    <lineage>
        <taxon>Eukaryota</taxon>
        <taxon>Fungi</taxon>
        <taxon>Dikarya</taxon>
        <taxon>Basidiomycota</taxon>
        <taxon>Agaricomycotina</taxon>
        <taxon>Agaricomycetes</taxon>
        <taxon>Agaricomycetidae</taxon>
        <taxon>Boletales</taxon>
        <taxon>Sclerodermatineae</taxon>
        <taxon>Sclerodermataceae</taxon>
        <taxon>Scleroderma</taxon>
    </lineage>
</organism>
<dbReference type="InterPro" id="IPR020846">
    <property type="entry name" value="MFS_dom"/>
</dbReference>
<keyword evidence="3 6" id="KW-0812">Transmembrane</keyword>